<dbReference type="RefSeq" id="WP_143006913.1">
    <property type="nucleotide sequence ID" value="NZ_FMTT01000027.1"/>
</dbReference>
<dbReference type="Proteomes" id="UP000198601">
    <property type="component" value="Unassembled WGS sequence"/>
</dbReference>
<accession>A0A1G4SGH7</accession>
<gene>
    <name evidence="2" type="ORF">SAMN04487970_102716</name>
</gene>
<feature type="region of interest" description="Disordered" evidence="1">
    <location>
        <begin position="86"/>
        <end position="113"/>
    </location>
</feature>
<evidence type="ECO:0000256" key="1">
    <source>
        <dbReference type="SAM" id="MobiDB-lite"/>
    </source>
</evidence>
<reference evidence="3" key="1">
    <citation type="submission" date="2016-10" db="EMBL/GenBank/DDBJ databases">
        <authorList>
            <person name="Varghese N."/>
            <person name="Submissions S."/>
        </authorList>
    </citation>
    <scope>NUCLEOTIDE SEQUENCE [LARGE SCALE GENOMIC DNA]</scope>
    <source>
        <strain evidence="3">CGMCC 1.8946</strain>
    </source>
</reference>
<evidence type="ECO:0000313" key="3">
    <source>
        <dbReference type="Proteomes" id="UP000198601"/>
    </source>
</evidence>
<protein>
    <submittedName>
        <fullName evidence="2">Uncharacterized protein</fullName>
    </submittedName>
</protein>
<proteinExistence type="predicted"/>
<keyword evidence="3" id="KW-1185">Reference proteome</keyword>
<dbReference type="AlphaFoldDB" id="A0A1G4SGH7"/>
<dbReference type="EMBL" id="FMTT01000027">
    <property type="protein sequence ID" value="SCW67429.1"/>
    <property type="molecule type" value="Genomic_DNA"/>
</dbReference>
<name>A0A1G4SGH7_9BACL</name>
<evidence type="ECO:0000313" key="2">
    <source>
        <dbReference type="EMBL" id="SCW67429.1"/>
    </source>
</evidence>
<organism evidence="2 3">
    <name type="scientific">Paenibacillus tianmuensis</name>
    <dbReference type="NCBI Taxonomy" id="624147"/>
    <lineage>
        <taxon>Bacteria</taxon>
        <taxon>Bacillati</taxon>
        <taxon>Bacillota</taxon>
        <taxon>Bacilli</taxon>
        <taxon>Bacillales</taxon>
        <taxon>Paenibacillaceae</taxon>
        <taxon>Paenibacillus</taxon>
    </lineage>
</organism>
<sequence length="168" mass="18321">MPQRRSVPLVVPKGYGIVLKAAREPKMGRVPGAAGNVPSSPALAFIIPSKKLRNAKEDQTANGTYRRLGGPFLPALAPVVRLVGPTERAGGSKQNKKASANLQRATKKNGPCRNNANKSRFFALFHEIKIAAQDLKSRVGEFYLLSSGHFLDLSKTVEIYVRIRLDCI</sequence>